<keyword evidence="1" id="KW-0472">Membrane</keyword>
<dbReference type="RefSeq" id="WP_209972753.1">
    <property type="nucleotide sequence ID" value="NZ_JAGGLB010000011.1"/>
</dbReference>
<keyword evidence="3" id="KW-1185">Reference proteome</keyword>
<protein>
    <recommendedName>
        <fullName evidence="4">DUF4083 domain-containing protein</fullName>
    </recommendedName>
</protein>
<reference evidence="2 3" key="1">
    <citation type="submission" date="2021-03" db="EMBL/GenBank/DDBJ databases">
        <title>Genomic Encyclopedia of Type Strains, Phase IV (KMG-IV): sequencing the most valuable type-strain genomes for metagenomic binning, comparative biology and taxonomic classification.</title>
        <authorList>
            <person name="Goeker M."/>
        </authorList>
    </citation>
    <scope>NUCLEOTIDE SEQUENCE [LARGE SCALE GENOMIC DNA]</scope>
    <source>
        <strain evidence="2 3">DSM 26048</strain>
    </source>
</reference>
<keyword evidence="1" id="KW-1133">Transmembrane helix</keyword>
<dbReference type="Proteomes" id="UP001519287">
    <property type="component" value="Unassembled WGS sequence"/>
</dbReference>
<feature type="transmembrane region" description="Helical" evidence="1">
    <location>
        <begin position="6"/>
        <end position="24"/>
    </location>
</feature>
<name>A0ABS4IZT3_9BACL</name>
<evidence type="ECO:0000256" key="1">
    <source>
        <dbReference type="SAM" id="Phobius"/>
    </source>
</evidence>
<comment type="caution">
    <text evidence="2">The sequence shown here is derived from an EMBL/GenBank/DDBJ whole genome shotgun (WGS) entry which is preliminary data.</text>
</comment>
<organism evidence="2 3">
    <name type="scientific">Paenibacillus eucommiae</name>
    <dbReference type="NCBI Taxonomy" id="1355755"/>
    <lineage>
        <taxon>Bacteria</taxon>
        <taxon>Bacillati</taxon>
        <taxon>Bacillota</taxon>
        <taxon>Bacilli</taxon>
        <taxon>Bacillales</taxon>
        <taxon>Paenibacillaceae</taxon>
        <taxon>Paenibacillus</taxon>
    </lineage>
</organism>
<evidence type="ECO:0000313" key="3">
    <source>
        <dbReference type="Proteomes" id="UP001519287"/>
    </source>
</evidence>
<evidence type="ECO:0000313" key="2">
    <source>
        <dbReference type="EMBL" id="MBP1992039.1"/>
    </source>
</evidence>
<dbReference type="EMBL" id="JAGGLB010000011">
    <property type="protein sequence ID" value="MBP1992039.1"/>
    <property type="molecule type" value="Genomic_DNA"/>
</dbReference>
<proteinExistence type="predicted"/>
<keyword evidence="1" id="KW-0812">Transmembrane</keyword>
<gene>
    <name evidence="2" type="ORF">J2Z66_003647</name>
</gene>
<sequence length="51" mass="6099">MDNFVWFALGALLVIALFKFRASLRTYRKDGDKGAEIQRKLERLRKKRNEE</sequence>
<evidence type="ECO:0008006" key="4">
    <source>
        <dbReference type="Google" id="ProtNLM"/>
    </source>
</evidence>
<accession>A0ABS4IZT3</accession>